<dbReference type="PANTHER" id="PTHR33906">
    <property type="entry name" value="INTRAFLAGELLAR TRANSPORT PROTEIN 25 HOMOLOG"/>
    <property type="match status" value="1"/>
</dbReference>
<evidence type="ECO:0000313" key="1">
    <source>
        <dbReference type="EMBL" id="CCC53933.1"/>
    </source>
</evidence>
<dbReference type="GO" id="GO:0042073">
    <property type="term" value="P:intraciliary transport"/>
    <property type="evidence" value="ECO:0007669"/>
    <property type="project" value="InterPro"/>
</dbReference>
<dbReference type="VEuPathDB" id="TriTrypDB:TvY486_1114170"/>
<name>G0U8K7_TRYVY</name>
<dbReference type="AlphaFoldDB" id="G0U8K7"/>
<dbReference type="Gene3D" id="2.60.120.260">
    <property type="entry name" value="Galactose-binding domain-like"/>
    <property type="match status" value="1"/>
</dbReference>
<dbReference type="GO" id="GO:0005929">
    <property type="term" value="C:cilium"/>
    <property type="evidence" value="ECO:0007669"/>
    <property type="project" value="TreeGrafter"/>
</dbReference>
<proteinExistence type="predicted"/>
<dbReference type="OMA" id="YSIDAWG"/>
<sequence>MSQVPLDPIYISFHNDDPSMMPSCIVDGQSDTFVLTTGSFPQDIVFSVGTSASANLTSLSFVLHEAKEVIVERCASAIPTNFEPITKLSLARSAEGTKQVEKLSLDPNKEGKNIRYLRMRVMSGYNHFVGIFNVVAEGEESQQRIAVLESRPEVVM</sequence>
<gene>
    <name evidence="1" type="ORF">TVY486_1114170</name>
</gene>
<dbReference type="SUPFAM" id="SSF49785">
    <property type="entry name" value="Galactose-binding domain-like"/>
    <property type="match status" value="1"/>
</dbReference>
<dbReference type="GO" id="GO:0030992">
    <property type="term" value="C:intraciliary transport particle B"/>
    <property type="evidence" value="ECO:0007669"/>
    <property type="project" value="InterPro"/>
</dbReference>
<dbReference type="InterPro" id="IPR008979">
    <property type="entry name" value="Galactose-bd-like_sf"/>
</dbReference>
<protein>
    <submittedName>
        <fullName evidence="1">Uncharacterized protein</fullName>
    </submittedName>
</protein>
<dbReference type="InterPro" id="IPR033558">
    <property type="entry name" value="IFT25"/>
</dbReference>
<organism evidence="1">
    <name type="scientific">Trypanosoma vivax (strain Y486)</name>
    <dbReference type="NCBI Taxonomy" id="1055687"/>
    <lineage>
        <taxon>Eukaryota</taxon>
        <taxon>Discoba</taxon>
        <taxon>Euglenozoa</taxon>
        <taxon>Kinetoplastea</taxon>
        <taxon>Metakinetoplastina</taxon>
        <taxon>Trypanosomatida</taxon>
        <taxon>Trypanosomatidae</taxon>
        <taxon>Trypanosoma</taxon>
        <taxon>Duttonella</taxon>
    </lineage>
</organism>
<dbReference type="EMBL" id="HE573027">
    <property type="protein sequence ID" value="CCC53933.1"/>
    <property type="molecule type" value="Genomic_DNA"/>
</dbReference>
<dbReference type="PANTHER" id="PTHR33906:SF1">
    <property type="entry name" value="INTRAFLAGELLAR TRANSPORT PROTEIN 25 HOMOLOG"/>
    <property type="match status" value="1"/>
</dbReference>
<accession>G0U8K7</accession>
<reference evidence="1" key="1">
    <citation type="journal article" date="2012" name="Proc. Natl. Acad. Sci. U.S.A.">
        <title>Antigenic diversity is generated by distinct evolutionary mechanisms in African trypanosome species.</title>
        <authorList>
            <person name="Jackson A.P."/>
            <person name="Berry A."/>
            <person name="Aslett M."/>
            <person name="Allison H.C."/>
            <person name="Burton P."/>
            <person name="Vavrova-Anderson J."/>
            <person name="Brown R."/>
            <person name="Browne H."/>
            <person name="Corton N."/>
            <person name="Hauser H."/>
            <person name="Gamble J."/>
            <person name="Gilderthorp R."/>
            <person name="Marcello L."/>
            <person name="McQuillan J."/>
            <person name="Otto T.D."/>
            <person name="Quail M.A."/>
            <person name="Sanders M.J."/>
            <person name="van Tonder A."/>
            <person name="Ginger M.L."/>
            <person name="Field M.C."/>
            <person name="Barry J.D."/>
            <person name="Hertz-Fowler C."/>
            <person name="Berriman M."/>
        </authorList>
    </citation>
    <scope>NUCLEOTIDE SEQUENCE</scope>
    <source>
        <strain evidence="1">Y486</strain>
    </source>
</reference>